<protein>
    <recommendedName>
        <fullName evidence="4">Opi1-domain-containing protein</fullName>
    </recommendedName>
</protein>
<evidence type="ECO:0000313" key="2">
    <source>
        <dbReference type="EMBL" id="ORX51688.1"/>
    </source>
</evidence>
<organism evidence="2 3">
    <name type="scientific">Hesseltinella vesiculosa</name>
    <dbReference type="NCBI Taxonomy" id="101127"/>
    <lineage>
        <taxon>Eukaryota</taxon>
        <taxon>Fungi</taxon>
        <taxon>Fungi incertae sedis</taxon>
        <taxon>Mucoromycota</taxon>
        <taxon>Mucoromycotina</taxon>
        <taxon>Mucoromycetes</taxon>
        <taxon>Mucorales</taxon>
        <taxon>Cunninghamellaceae</taxon>
        <taxon>Hesseltinella</taxon>
    </lineage>
</organism>
<evidence type="ECO:0000313" key="3">
    <source>
        <dbReference type="Proteomes" id="UP000242146"/>
    </source>
</evidence>
<feature type="compositionally biased region" description="Basic residues" evidence="1">
    <location>
        <begin position="219"/>
        <end position="230"/>
    </location>
</feature>
<keyword evidence="3" id="KW-1185">Reference proteome</keyword>
<dbReference type="GO" id="GO:0005783">
    <property type="term" value="C:endoplasmic reticulum"/>
    <property type="evidence" value="ECO:0007669"/>
    <property type="project" value="TreeGrafter"/>
</dbReference>
<feature type="region of interest" description="Disordered" evidence="1">
    <location>
        <begin position="46"/>
        <end position="66"/>
    </location>
</feature>
<dbReference type="PANTHER" id="PTHR38406:SF1">
    <property type="entry name" value="TRANSCRIPTIONAL REPRESSOR OPI1"/>
    <property type="match status" value="1"/>
</dbReference>
<dbReference type="AlphaFoldDB" id="A0A1X2GE42"/>
<feature type="region of interest" description="Disordered" evidence="1">
    <location>
        <begin position="78"/>
        <end position="105"/>
    </location>
</feature>
<sequence>MTETHTLMSITQLINEEPPNHDKDIQIAAQALGSLAGSYQHHDKITLPPLAAPSTPSSPGVSDVPRFSFSSDVSSYTMDDNSTITSSSSTSLSQQDSHLLSAGSRRYSQSTVSPLMHRVSNIPFVNSALRAYEQSNVARYGADMVGSIYDHFGKSATTDPEQEDDTMAAVHALARTTLSDDLDNASLRRRRLHPDEERKIRSRPHSRSTSPNRPYGSPRLHHHGSSHLQHRSASNKSKWHQIVMHAGSTAAVVSEESMKCLRYCLQWLEYAKKHIQQQMQVLRAFLVSLATSKHSDQQQRTVASHQNSADTLNNIQKEIVTTLRKVVDVISRYAGAGLPSHAKANVRSFILQLPSRWATLNTQPEPCASIDPASDPNNVQEHVRESSAKLLNFGGESIEMLDSVSSVFSDSIYRAEVWLDRLNVIGVSPASRRSSLHTINPNPAPADPHLKPMDIDCN</sequence>
<name>A0A1X2GE42_9FUNG</name>
<feature type="compositionally biased region" description="Basic and acidic residues" evidence="1">
    <location>
        <begin position="448"/>
        <end position="458"/>
    </location>
</feature>
<feature type="compositionally biased region" description="Low complexity" evidence="1">
    <location>
        <begin position="79"/>
        <end position="101"/>
    </location>
</feature>
<dbReference type="InterPro" id="IPR013927">
    <property type="entry name" value="TF_Opi1_Ccg-8"/>
</dbReference>
<dbReference type="Pfam" id="PF08618">
    <property type="entry name" value="Opi1"/>
    <property type="match status" value="1"/>
</dbReference>
<accession>A0A1X2GE42</accession>
<dbReference type="GO" id="GO:0003714">
    <property type="term" value="F:transcription corepressor activity"/>
    <property type="evidence" value="ECO:0007669"/>
    <property type="project" value="InterPro"/>
</dbReference>
<reference evidence="2 3" key="1">
    <citation type="submission" date="2016-07" db="EMBL/GenBank/DDBJ databases">
        <title>Pervasive Adenine N6-methylation of Active Genes in Fungi.</title>
        <authorList>
            <consortium name="DOE Joint Genome Institute"/>
            <person name="Mondo S.J."/>
            <person name="Dannebaum R.O."/>
            <person name="Kuo R.C."/>
            <person name="Labutti K."/>
            <person name="Haridas S."/>
            <person name="Kuo A."/>
            <person name="Salamov A."/>
            <person name="Ahrendt S.R."/>
            <person name="Lipzen A."/>
            <person name="Sullivan W."/>
            <person name="Andreopoulos W.B."/>
            <person name="Clum A."/>
            <person name="Lindquist E."/>
            <person name="Daum C."/>
            <person name="Ramamoorthy G.K."/>
            <person name="Gryganskyi A."/>
            <person name="Culley D."/>
            <person name="Magnuson J.K."/>
            <person name="James T.Y."/>
            <person name="O'Malley M.A."/>
            <person name="Stajich J.E."/>
            <person name="Spatafora J.W."/>
            <person name="Visel A."/>
            <person name="Grigoriev I.V."/>
        </authorList>
    </citation>
    <scope>NUCLEOTIDE SEQUENCE [LARGE SCALE GENOMIC DNA]</scope>
    <source>
        <strain evidence="2 3">NRRL 3301</strain>
    </source>
</reference>
<dbReference type="PANTHER" id="PTHR38406">
    <property type="entry name" value="TRANSCRIPTIONAL REPRESSOR OPI1"/>
    <property type="match status" value="1"/>
</dbReference>
<proteinExistence type="predicted"/>
<dbReference type="GO" id="GO:0005634">
    <property type="term" value="C:nucleus"/>
    <property type="evidence" value="ECO:0007669"/>
    <property type="project" value="TreeGrafter"/>
</dbReference>
<dbReference type="EMBL" id="MCGT01000020">
    <property type="protein sequence ID" value="ORX51688.1"/>
    <property type="molecule type" value="Genomic_DNA"/>
</dbReference>
<gene>
    <name evidence="2" type="ORF">DM01DRAFT_1367632</name>
</gene>
<dbReference type="GO" id="GO:0030968">
    <property type="term" value="P:endoplasmic reticulum unfolded protein response"/>
    <property type="evidence" value="ECO:0007669"/>
    <property type="project" value="TreeGrafter"/>
</dbReference>
<dbReference type="GO" id="GO:0008654">
    <property type="term" value="P:phospholipid biosynthetic process"/>
    <property type="evidence" value="ECO:0007669"/>
    <property type="project" value="TreeGrafter"/>
</dbReference>
<dbReference type="Proteomes" id="UP000242146">
    <property type="component" value="Unassembled WGS sequence"/>
</dbReference>
<dbReference type="OrthoDB" id="2441642at2759"/>
<evidence type="ECO:0000256" key="1">
    <source>
        <dbReference type="SAM" id="MobiDB-lite"/>
    </source>
</evidence>
<dbReference type="GO" id="GO:0006357">
    <property type="term" value="P:regulation of transcription by RNA polymerase II"/>
    <property type="evidence" value="ECO:0007669"/>
    <property type="project" value="TreeGrafter"/>
</dbReference>
<dbReference type="STRING" id="101127.A0A1X2GE42"/>
<feature type="compositionally biased region" description="Low complexity" evidence="1">
    <location>
        <begin position="46"/>
        <end position="59"/>
    </location>
</feature>
<feature type="region of interest" description="Disordered" evidence="1">
    <location>
        <begin position="433"/>
        <end position="458"/>
    </location>
</feature>
<comment type="caution">
    <text evidence="2">The sequence shown here is derived from an EMBL/GenBank/DDBJ whole genome shotgun (WGS) entry which is preliminary data.</text>
</comment>
<evidence type="ECO:0008006" key="4">
    <source>
        <dbReference type="Google" id="ProtNLM"/>
    </source>
</evidence>
<feature type="region of interest" description="Disordered" evidence="1">
    <location>
        <begin position="181"/>
        <end position="237"/>
    </location>
</feature>